<dbReference type="Gene3D" id="3.40.50.720">
    <property type="entry name" value="NAD(P)-binding Rossmann-like Domain"/>
    <property type="match status" value="1"/>
</dbReference>
<evidence type="ECO:0000313" key="5">
    <source>
        <dbReference type="EMBL" id="KAK4132701.1"/>
    </source>
</evidence>
<dbReference type="InterPro" id="IPR036291">
    <property type="entry name" value="NAD(P)-bd_dom_sf"/>
</dbReference>
<dbReference type="PANTHER" id="PTHR24322">
    <property type="entry name" value="PKSB"/>
    <property type="match status" value="1"/>
</dbReference>
<dbReference type="SUPFAM" id="SSF51735">
    <property type="entry name" value="NAD(P)-binding Rossmann-fold domains"/>
    <property type="match status" value="1"/>
</dbReference>
<protein>
    <submittedName>
        <fullName evidence="5">NAD(P)-binding protein</fullName>
    </submittedName>
</protein>
<evidence type="ECO:0000313" key="6">
    <source>
        <dbReference type="Proteomes" id="UP001304895"/>
    </source>
</evidence>
<name>A0AAN6UHE9_9PEZI</name>
<dbReference type="InterPro" id="IPR002347">
    <property type="entry name" value="SDR_fam"/>
</dbReference>
<dbReference type="InterPro" id="IPR020904">
    <property type="entry name" value="Sc_DH/Rdtase_CS"/>
</dbReference>
<gene>
    <name evidence="5" type="ORF">BT67DRAFT_384587</name>
</gene>
<sequence length="390" mass="42489">MATHREYSGFHIDTVGRVVRKTLLNECVTLPVAAAATWLSQESSAATLGKVLEFAATLGLNLTPAIVSRIARVALCLGGAGFLLSANRLLNKWSANNFTRSTPGEWSHWEREIVVVTGGSSGIGQNIVKGLLARNPRTTIVILDFAPLSWTPAAGTLGRTLHYYQADLSRPDVIRDVCARVRAEVGHPTVLINNAGLGRGYTVMEGAYADVEVTFKTNLIAPFLLCKEFLPDMVKNNHGHIVSICSMSAVVPPPEMVDYAASKAGIQSLYEGLALELKYRHDAPRVRLTNCLFNFIQTPLLTSAGQERPLQPQFFAPLLHVETVSEAIVNGIYSGYGNIIYLPGLMRYITMLRAGPEWLFRVAVARGTAQMKVSFKGRQQIDKTGGLAPK</sequence>
<dbReference type="EMBL" id="MU853416">
    <property type="protein sequence ID" value="KAK4132701.1"/>
    <property type="molecule type" value="Genomic_DNA"/>
</dbReference>
<dbReference type="PRINTS" id="PR00080">
    <property type="entry name" value="SDRFAMILY"/>
</dbReference>
<evidence type="ECO:0000256" key="4">
    <source>
        <dbReference type="RuleBase" id="RU000363"/>
    </source>
</evidence>
<dbReference type="AlphaFoldDB" id="A0AAN6UHE9"/>
<evidence type="ECO:0000256" key="1">
    <source>
        <dbReference type="ARBA" id="ARBA00006484"/>
    </source>
</evidence>
<dbReference type="PRINTS" id="PR00081">
    <property type="entry name" value="GDHRDH"/>
</dbReference>
<reference evidence="5" key="1">
    <citation type="journal article" date="2023" name="Mol. Phylogenet. Evol.">
        <title>Genome-scale phylogeny and comparative genomics of the fungal order Sordariales.</title>
        <authorList>
            <person name="Hensen N."/>
            <person name="Bonometti L."/>
            <person name="Westerberg I."/>
            <person name="Brannstrom I.O."/>
            <person name="Guillou S."/>
            <person name="Cros-Aarteil S."/>
            <person name="Calhoun S."/>
            <person name="Haridas S."/>
            <person name="Kuo A."/>
            <person name="Mondo S."/>
            <person name="Pangilinan J."/>
            <person name="Riley R."/>
            <person name="LaButti K."/>
            <person name="Andreopoulos B."/>
            <person name="Lipzen A."/>
            <person name="Chen C."/>
            <person name="Yan M."/>
            <person name="Daum C."/>
            <person name="Ng V."/>
            <person name="Clum A."/>
            <person name="Steindorff A."/>
            <person name="Ohm R.A."/>
            <person name="Martin F."/>
            <person name="Silar P."/>
            <person name="Natvig D.O."/>
            <person name="Lalanne C."/>
            <person name="Gautier V."/>
            <person name="Ament-Velasquez S.L."/>
            <person name="Kruys A."/>
            <person name="Hutchinson M.I."/>
            <person name="Powell A.J."/>
            <person name="Barry K."/>
            <person name="Miller A.N."/>
            <person name="Grigoriev I.V."/>
            <person name="Debuchy R."/>
            <person name="Gladieux P."/>
            <person name="Hiltunen Thoren M."/>
            <person name="Johannesson H."/>
        </authorList>
    </citation>
    <scope>NUCLEOTIDE SEQUENCE</scope>
    <source>
        <strain evidence="5">CBS 123565</strain>
    </source>
</reference>
<dbReference type="GO" id="GO:0016616">
    <property type="term" value="F:oxidoreductase activity, acting on the CH-OH group of donors, NAD or NADP as acceptor"/>
    <property type="evidence" value="ECO:0007669"/>
    <property type="project" value="TreeGrafter"/>
</dbReference>
<evidence type="ECO:0000256" key="2">
    <source>
        <dbReference type="ARBA" id="ARBA00022857"/>
    </source>
</evidence>
<keyword evidence="2" id="KW-0521">NADP</keyword>
<keyword evidence="3" id="KW-0560">Oxidoreductase</keyword>
<dbReference type="PANTHER" id="PTHR24322:SF736">
    <property type="entry name" value="RETINOL DEHYDROGENASE 10"/>
    <property type="match status" value="1"/>
</dbReference>
<proteinExistence type="inferred from homology"/>
<keyword evidence="6" id="KW-1185">Reference proteome</keyword>
<reference evidence="5" key="2">
    <citation type="submission" date="2023-05" db="EMBL/GenBank/DDBJ databases">
        <authorList>
            <consortium name="Lawrence Berkeley National Laboratory"/>
            <person name="Steindorff A."/>
            <person name="Hensen N."/>
            <person name="Bonometti L."/>
            <person name="Westerberg I."/>
            <person name="Brannstrom I.O."/>
            <person name="Guillou S."/>
            <person name="Cros-Aarteil S."/>
            <person name="Calhoun S."/>
            <person name="Haridas S."/>
            <person name="Kuo A."/>
            <person name="Mondo S."/>
            <person name="Pangilinan J."/>
            <person name="Riley R."/>
            <person name="Labutti K."/>
            <person name="Andreopoulos B."/>
            <person name="Lipzen A."/>
            <person name="Chen C."/>
            <person name="Yanf M."/>
            <person name="Daum C."/>
            <person name="Ng V."/>
            <person name="Clum A."/>
            <person name="Ohm R."/>
            <person name="Martin F."/>
            <person name="Silar P."/>
            <person name="Natvig D."/>
            <person name="Lalanne C."/>
            <person name="Gautier V."/>
            <person name="Ament-Velasquez S.L."/>
            <person name="Kruys A."/>
            <person name="Hutchinson M.I."/>
            <person name="Powell A.J."/>
            <person name="Barry K."/>
            <person name="Miller A.N."/>
            <person name="Grigoriev I.V."/>
            <person name="Debuchy R."/>
            <person name="Gladieux P."/>
            <person name="Thoren M.H."/>
            <person name="Johannesson H."/>
        </authorList>
    </citation>
    <scope>NUCLEOTIDE SEQUENCE</scope>
    <source>
        <strain evidence="5">CBS 123565</strain>
    </source>
</reference>
<dbReference type="PROSITE" id="PS00061">
    <property type="entry name" value="ADH_SHORT"/>
    <property type="match status" value="1"/>
</dbReference>
<comment type="similarity">
    <text evidence="1 4">Belongs to the short-chain dehydrogenases/reductases (SDR) family.</text>
</comment>
<evidence type="ECO:0000256" key="3">
    <source>
        <dbReference type="ARBA" id="ARBA00023002"/>
    </source>
</evidence>
<organism evidence="5 6">
    <name type="scientific">Trichocladium antarcticum</name>
    <dbReference type="NCBI Taxonomy" id="1450529"/>
    <lineage>
        <taxon>Eukaryota</taxon>
        <taxon>Fungi</taxon>
        <taxon>Dikarya</taxon>
        <taxon>Ascomycota</taxon>
        <taxon>Pezizomycotina</taxon>
        <taxon>Sordariomycetes</taxon>
        <taxon>Sordariomycetidae</taxon>
        <taxon>Sordariales</taxon>
        <taxon>Chaetomiaceae</taxon>
        <taxon>Trichocladium</taxon>
    </lineage>
</organism>
<dbReference type="Proteomes" id="UP001304895">
    <property type="component" value="Unassembled WGS sequence"/>
</dbReference>
<dbReference type="Pfam" id="PF00106">
    <property type="entry name" value="adh_short"/>
    <property type="match status" value="1"/>
</dbReference>
<comment type="caution">
    <text evidence="5">The sequence shown here is derived from an EMBL/GenBank/DDBJ whole genome shotgun (WGS) entry which is preliminary data.</text>
</comment>
<accession>A0AAN6UHE9</accession>